<accession>A0AAW6H428</accession>
<keyword evidence="2" id="KW-0675">Receptor</keyword>
<evidence type="ECO:0000256" key="1">
    <source>
        <dbReference type="SAM" id="SignalP"/>
    </source>
</evidence>
<proteinExistence type="predicted"/>
<evidence type="ECO:0000313" key="3">
    <source>
        <dbReference type="Proteomes" id="UP001222603"/>
    </source>
</evidence>
<protein>
    <submittedName>
        <fullName evidence="2">TonB-dependent receptor</fullName>
    </submittedName>
</protein>
<gene>
    <name evidence="2" type="ORF">POZ10_16630</name>
</gene>
<evidence type="ECO:0000313" key="2">
    <source>
        <dbReference type="EMBL" id="MDC1902241.1"/>
    </source>
</evidence>
<comment type="caution">
    <text evidence="2">The sequence shown here is derived from an EMBL/GenBank/DDBJ whole genome shotgun (WGS) entry which is preliminary data.</text>
</comment>
<dbReference type="AlphaFoldDB" id="A0AAW6H428"/>
<feature type="signal peptide" evidence="1">
    <location>
        <begin position="1"/>
        <end position="19"/>
    </location>
</feature>
<reference evidence="2" key="1">
    <citation type="submission" date="2022-10" db="EMBL/GenBank/DDBJ databases">
        <title>Human gut microbiome strain richness.</title>
        <authorList>
            <person name="Chen-Liaw A."/>
        </authorList>
    </citation>
    <scope>NUCLEOTIDE SEQUENCE</scope>
    <source>
        <strain evidence="2">1001713st1_F9_1001713B170221_170320</strain>
    </source>
</reference>
<dbReference type="EMBL" id="JAQNSI010000460">
    <property type="protein sequence ID" value="MDC1902241.1"/>
    <property type="molecule type" value="Genomic_DNA"/>
</dbReference>
<organism evidence="2 3">
    <name type="scientific">Bacteroides uniformis</name>
    <dbReference type="NCBI Taxonomy" id="820"/>
    <lineage>
        <taxon>Bacteria</taxon>
        <taxon>Pseudomonadati</taxon>
        <taxon>Bacteroidota</taxon>
        <taxon>Bacteroidia</taxon>
        <taxon>Bacteroidales</taxon>
        <taxon>Bacteroidaceae</taxon>
        <taxon>Bacteroides</taxon>
    </lineage>
</organism>
<feature type="chain" id="PRO_5043577328" evidence="1">
    <location>
        <begin position="20"/>
        <end position="78"/>
    </location>
</feature>
<keyword evidence="1" id="KW-0732">Signal</keyword>
<dbReference type="Gene3D" id="2.40.160.60">
    <property type="entry name" value="Outer membrane protein transport protein (OMPP1/FadL/TodX)"/>
    <property type="match status" value="1"/>
</dbReference>
<dbReference type="Proteomes" id="UP001222603">
    <property type="component" value="Unassembled WGS sequence"/>
</dbReference>
<sequence length="78" mass="7938">MKKITMIALAMFTAVGAGAQTIYDATNIAQKELNGTARFVGMGGAMGALGGDISTIGTNPAGIGIYRSNDAMLTFGYS</sequence>
<name>A0AAW6H428_BACUN</name>
<feature type="non-terminal residue" evidence="2">
    <location>
        <position position="78"/>
    </location>
</feature>